<organism evidence="1 2">
    <name type="scientific">Anas zonorhyncha</name>
    <name type="common">Eastern spot-billed duck</name>
    <dbReference type="NCBI Taxonomy" id="75864"/>
    <lineage>
        <taxon>Eukaryota</taxon>
        <taxon>Metazoa</taxon>
        <taxon>Chordata</taxon>
        <taxon>Craniata</taxon>
        <taxon>Vertebrata</taxon>
        <taxon>Euteleostomi</taxon>
        <taxon>Archelosauria</taxon>
        <taxon>Archosauria</taxon>
        <taxon>Dinosauria</taxon>
        <taxon>Saurischia</taxon>
        <taxon>Theropoda</taxon>
        <taxon>Coelurosauria</taxon>
        <taxon>Aves</taxon>
        <taxon>Neognathae</taxon>
        <taxon>Galloanserae</taxon>
        <taxon>Anseriformes</taxon>
        <taxon>Anatidae</taxon>
        <taxon>Anatinae</taxon>
        <taxon>Anas</taxon>
    </lineage>
</organism>
<reference evidence="1" key="1">
    <citation type="submission" date="2025-08" db="UniProtKB">
        <authorList>
            <consortium name="Ensembl"/>
        </authorList>
    </citation>
    <scope>IDENTIFICATION</scope>
</reference>
<evidence type="ECO:0000313" key="1">
    <source>
        <dbReference type="Ensembl" id="ENSAZOP00000020339.1"/>
    </source>
</evidence>
<dbReference type="Proteomes" id="UP000694549">
    <property type="component" value="Unplaced"/>
</dbReference>
<reference evidence="1" key="2">
    <citation type="submission" date="2025-09" db="UniProtKB">
        <authorList>
            <consortium name="Ensembl"/>
        </authorList>
    </citation>
    <scope>IDENTIFICATION</scope>
</reference>
<proteinExistence type="predicted"/>
<dbReference type="Ensembl" id="ENSAZOT00000021853.1">
    <property type="protein sequence ID" value="ENSAZOP00000020339.1"/>
    <property type="gene ID" value="ENSAZOG00000013180.1"/>
</dbReference>
<name>A0A8B9V9H6_9AVES</name>
<sequence length="101" mass="10600">MGRRVPAQAAPGILKRGKKTGLRAPCVDFWGVLPSSWEPHLGQPPGLQLPDEARGGESFNSLLINFPLGARTHQTCPGSARSGSTGCGALQGASRGCFRVF</sequence>
<keyword evidence="2" id="KW-1185">Reference proteome</keyword>
<evidence type="ECO:0000313" key="2">
    <source>
        <dbReference type="Proteomes" id="UP000694549"/>
    </source>
</evidence>
<protein>
    <submittedName>
        <fullName evidence="1">Uncharacterized protein</fullName>
    </submittedName>
</protein>
<accession>A0A8B9V9H6</accession>
<dbReference type="AlphaFoldDB" id="A0A8B9V9H6"/>